<dbReference type="OrthoDB" id="9801763at2"/>
<dbReference type="Gene3D" id="3.40.50.1820">
    <property type="entry name" value="alpha/beta hydrolase"/>
    <property type="match status" value="1"/>
</dbReference>
<dbReference type="InterPro" id="IPR003140">
    <property type="entry name" value="PLipase/COase/thioEstase"/>
</dbReference>
<dbReference type="AlphaFoldDB" id="A0A367W740"/>
<dbReference type="InterPro" id="IPR029058">
    <property type="entry name" value="AB_hydrolase_fold"/>
</dbReference>
<comment type="similarity">
    <text evidence="1">Belongs to the AB hydrolase superfamily. AB hydrolase 2 family.</text>
</comment>
<dbReference type="GO" id="GO:0016787">
    <property type="term" value="F:hydrolase activity"/>
    <property type="evidence" value="ECO:0007669"/>
    <property type="project" value="UniProtKB-KW"/>
</dbReference>
<dbReference type="PANTHER" id="PTHR10655">
    <property type="entry name" value="LYSOPHOSPHOLIPASE-RELATED"/>
    <property type="match status" value="1"/>
</dbReference>
<protein>
    <submittedName>
        <fullName evidence="4">Phospholipase</fullName>
    </submittedName>
</protein>
<proteinExistence type="inferred from homology"/>
<dbReference type="EMBL" id="JPWF01000006">
    <property type="protein sequence ID" value="RCK37197.1"/>
    <property type="molecule type" value="Genomic_DNA"/>
</dbReference>
<evidence type="ECO:0000259" key="3">
    <source>
        <dbReference type="Pfam" id="PF02230"/>
    </source>
</evidence>
<name>A0A367W740_9PROT</name>
<dbReference type="PANTHER" id="PTHR10655:SF17">
    <property type="entry name" value="LYSOPHOSPHOLIPASE-LIKE PROTEIN 1"/>
    <property type="match status" value="1"/>
</dbReference>
<evidence type="ECO:0000256" key="2">
    <source>
        <dbReference type="ARBA" id="ARBA00022801"/>
    </source>
</evidence>
<dbReference type="Proteomes" id="UP000253226">
    <property type="component" value="Unassembled WGS sequence"/>
</dbReference>
<comment type="caution">
    <text evidence="4">The sequence shown here is derived from an EMBL/GenBank/DDBJ whole genome shotgun (WGS) entry which is preliminary data.</text>
</comment>
<organism evidence="4 5">
    <name type="scientific">Thalassospira profundimaris</name>
    <dbReference type="NCBI Taxonomy" id="502049"/>
    <lineage>
        <taxon>Bacteria</taxon>
        <taxon>Pseudomonadati</taxon>
        <taxon>Pseudomonadota</taxon>
        <taxon>Alphaproteobacteria</taxon>
        <taxon>Rhodospirillales</taxon>
        <taxon>Thalassospiraceae</taxon>
        <taxon>Thalassospira</taxon>
    </lineage>
</organism>
<dbReference type="InterPro" id="IPR050565">
    <property type="entry name" value="LYPA1-2/EST-like"/>
</dbReference>
<keyword evidence="2" id="KW-0378">Hydrolase</keyword>
<dbReference type="SUPFAM" id="SSF53474">
    <property type="entry name" value="alpha/beta-Hydrolases"/>
    <property type="match status" value="1"/>
</dbReference>
<evidence type="ECO:0000313" key="5">
    <source>
        <dbReference type="Proteomes" id="UP000253226"/>
    </source>
</evidence>
<accession>A0A367W740</accession>
<sequence>MSIDNLLSGPTLVASSGTTKSVVILLHGYGADGNDLIGLAPHLARALPDTSFYSPNAPFPCEMSPFGRQWFSLAEYDPEFLRRAPETMSGALAAMAEGANKSASYVDSFIDHLMETHGLGADKIALVGFSQGTMMSLQTAPRRADQIAGVVGFSGALLGDAAFGAELQSRPPVLLVHGTADPVVPIEASRIARDTLAANNIEVALHERPGLQHGIDEEGLGLALEFLRKHLG</sequence>
<dbReference type="Pfam" id="PF02230">
    <property type="entry name" value="Abhydrolase_2"/>
    <property type="match status" value="1"/>
</dbReference>
<evidence type="ECO:0000313" key="4">
    <source>
        <dbReference type="EMBL" id="RCK37197.1"/>
    </source>
</evidence>
<evidence type="ECO:0000256" key="1">
    <source>
        <dbReference type="ARBA" id="ARBA00006499"/>
    </source>
</evidence>
<gene>
    <name evidence="4" type="ORF">TH19_11730</name>
</gene>
<feature type="domain" description="Phospholipase/carboxylesterase/thioesterase" evidence="3">
    <location>
        <begin position="13"/>
        <end position="230"/>
    </location>
</feature>
<dbReference type="RefSeq" id="WP_114102453.1">
    <property type="nucleotide sequence ID" value="NZ_JPWF01000006.1"/>
</dbReference>
<reference evidence="4 5" key="1">
    <citation type="submission" date="2014-07" db="EMBL/GenBank/DDBJ databases">
        <title>Draft genome sequence of Thalassospira profundimaris 35.</title>
        <authorList>
            <person name="Lai Q."/>
            <person name="Shao Z."/>
        </authorList>
    </citation>
    <scope>NUCLEOTIDE SEQUENCE [LARGE SCALE GENOMIC DNA]</scope>
    <source>
        <strain evidence="4 5">35</strain>
    </source>
</reference>